<evidence type="ECO:0000313" key="7">
    <source>
        <dbReference type="EMBL" id="KIM82820.1"/>
    </source>
</evidence>
<keyword evidence="5" id="KW-0808">Transferase</keyword>
<dbReference type="InParanoid" id="A0A0C3FEG7"/>
<keyword evidence="2 4" id="KW-0547">Nucleotide-binding</keyword>
<keyword evidence="8" id="KW-1185">Reference proteome</keyword>
<dbReference type="HOGENOM" id="CLU_019279_2_7_1"/>
<dbReference type="Gene3D" id="1.10.510.10">
    <property type="entry name" value="Transferase(Phosphotransferase) domain 1"/>
    <property type="match status" value="1"/>
</dbReference>
<dbReference type="STRING" id="765440.A0A0C3FEG7"/>
<dbReference type="OrthoDB" id="5800476at2759"/>
<proteinExistence type="inferred from homology"/>
<comment type="similarity">
    <text evidence="5">Belongs to the protein kinase superfamily.</text>
</comment>
<evidence type="ECO:0000256" key="4">
    <source>
        <dbReference type="PROSITE-ProRule" id="PRU10141"/>
    </source>
</evidence>
<dbReference type="InterPro" id="IPR000719">
    <property type="entry name" value="Prot_kinase_dom"/>
</dbReference>
<dbReference type="Pfam" id="PF00069">
    <property type="entry name" value="Pkinase"/>
    <property type="match status" value="1"/>
</dbReference>
<dbReference type="EC" id="2.7.11.1" evidence="1"/>
<dbReference type="PROSITE" id="PS00107">
    <property type="entry name" value="PROTEIN_KINASE_ATP"/>
    <property type="match status" value="1"/>
</dbReference>
<organism evidence="7 8">
    <name type="scientific">Piloderma croceum (strain F 1598)</name>
    <dbReference type="NCBI Taxonomy" id="765440"/>
    <lineage>
        <taxon>Eukaryota</taxon>
        <taxon>Fungi</taxon>
        <taxon>Dikarya</taxon>
        <taxon>Basidiomycota</taxon>
        <taxon>Agaricomycotina</taxon>
        <taxon>Agaricomycetes</taxon>
        <taxon>Agaricomycetidae</taxon>
        <taxon>Atheliales</taxon>
        <taxon>Atheliaceae</taxon>
        <taxon>Piloderma</taxon>
    </lineage>
</organism>
<dbReference type="InterPro" id="IPR017441">
    <property type="entry name" value="Protein_kinase_ATP_BS"/>
</dbReference>
<dbReference type="Proteomes" id="UP000054166">
    <property type="component" value="Unassembled WGS sequence"/>
</dbReference>
<evidence type="ECO:0000256" key="1">
    <source>
        <dbReference type="ARBA" id="ARBA00012513"/>
    </source>
</evidence>
<reference evidence="8" key="2">
    <citation type="submission" date="2015-01" db="EMBL/GenBank/DDBJ databases">
        <title>Evolutionary Origins and Diversification of the Mycorrhizal Mutualists.</title>
        <authorList>
            <consortium name="DOE Joint Genome Institute"/>
            <consortium name="Mycorrhizal Genomics Consortium"/>
            <person name="Kohler A."/>
            <person name="Kuo A."/>
            <person name="Nagy L.G."/>
            <person name="Floudas D."/>
            <person name="Copeland A."/>
            <person name="Barry K.W."/>
            <person name="Cichocki N."/>
            <person name="Veneault-Fourrey C."/>
            <person name="LaButti K."/>
            <person name="Lindquist E.A."/>
            <person name="Lipzen A."/>
            <person name="Lundell T."/>
            <person name="Morin E."/>
            <person name="Murat C."/>
            <person name="Riley R."/>
            <person name="Ohm R."/>
            <person name="Sun H."/>
            <person name="Tunlid A."/>
            <person name="Henrissat B."/>
            <person name="Grigoriev I.V."/>
            <person name="Hibbett D.S."/>
            <person name="Martin F."/>
        </authorList>
    </citation>
    <scope>NUCLEOTIDE SEQUENCE [LARGE SCALE GENOMIC DNA]</scope>
    <source>
        <strain evidence="8">F 1598</strain>
    </source>
</reference>
<evidence type="ECO:0000256" key="3">
    <source>
        <dbReference type="ARBA" id="ARBA00022840"/>
    </source>
</evidence>
<dbReference type="PANTHER" id="PTHR11909">
    <property type="entry name" value="CASEIN KINASE-RELATED"/>
    <property type="match status" value="1"/>
</dbReference>
<dbReference type="SUPFAM" id="SSF56112">
    <property type="entry name" value="Protein kinase-like (PK-like)"/>
    <property type="match status" value="1"/>
</dbReference>
<accession>A0A0C3FEG7</accession>
<name>A0A0C3FEG7_PILCF</name>
<dbReference type="PROSITE" id="PS00108">
    <property type="entry name" value="PROTEIN_KINASE_ST"/>
    <property type="match status" value="1"/>
</dbReference>
<feature type="domain" description="Protein kinase" evidence="6">
    <location>
        <begin position="10"/>
        <end position="280"/>
    </location>
</feature>
<dbReference type="GO" id="GO:0005524">
    <property type="term" value="F:ATP binding"/>
    <property type="evidence" value="ECO:0007669"/>
    <property type="project" value="UniProtKB-UniRule"/>
</dbReference>
<dbReference type="PROSITE" id="PS50011">
    <property type="entry name" value="PROTEIN_KINASE_DOM"/>
    <property type="match status" value="1"/>
</dbReference>
<dbReference type="InterPro" id="IPR050235">
    <property type="entry name" value="CK1_Ser-Thr_kinase"/>
</dbReference>
<dbReference type="EMBL" id="KN832993">
    <property type="protein sequence ID" value="KIM82820.1"/>
    <property type="molecule type" value="Genomic_DNA"/>
</dbReference>
<feature type="binding site" evidence="4">
    <location>
        <position position="39"/>
    </location>
    <ligand>
        <name>ATP</name>
        <dbReference type="ChEBI" id="CHEBI:30616"/>
    </ligand>
</feature>
<dbReference type="GO" id="GO:0004674">
    <property type="term" value="F:protein serine/threonine kinase activity"/>
    <property type="evidence" value="ECO:0007669"/>
    <property type="project" value="UniProtKB-KW"/>
</dbReference>
<sequence>MDLVHIDGRYRLQSKVGCGSFGEIYLAHDILSGQDVVIKLEPVNGEHRTLEHEFWVYKKLGGGTGIPRVHWFGSEAGFDAMAIDRLSLLLNDIFIGCHRQFSVGTVLLLTRQLISRLQYIHSRNFIHCDLKLSNLVMGVGKHANLVYLIDFGLSKEFRDPNTHMHIPYKDALGLTGTATFASIPSHLGAELGRRDDLKSLAYIFIYFLCGSLPWEGLSNHLIVASKQRTSTLDLCHRLPVEFRVFLEYARSLSFDVKPDYGYLSRLFDELSSQEGSDPRFDWDGQVDMNENIVGRQHKGPSKRRPG</sequence>
<keyword evidence="3 4" id="KW-0067">ATP-binding</keyword>
<reference evidence="7 8" key="1">
    <citation type="submission" date="2014-04" db="EMBL/GenBank/DDBJ databases">
        <authorList>
            <consortium name="DOE Joint Genome Institute"/>
            <person name="Kuo A."/>
            <person name="Tarkka M."/>
            <person name="Buscot F."/>
            <person name="Kohler A."/>
            <person name="Nagy L.G."/>
            <person name="Floudas D."/>
            <person name="Copeland A."/>
            <person name="Barry K.W."/>
            <person name="Cichocki N."/>
            <person name="Veneault-Fourrey C."/>
            <person name="LaButti K."/>
            <person name="Lindquist E.A."/>
            <person name="Lipzen A."/>
            <person name="Lundell T."/>
            <person name="Morin E."/>
            <person name="Murat C."/>
            <person name="Sun H."/>
            <person name="Tunlid A."/>
            <person name="Henrissat B."/>
            <person name="Grigoriev I.V."/>
            <person name="Hibbett D.S."/>
            <person name="Martin F."/>
            <person name="Nordberg H.P."/>
            <person name="Cantor M.N."/>
            <person name="Hua S.X."/>
        </authorList>
    </citation>
    <scope>NUCLEOTIDE SEQUENCE [LARGE SCALE GENOMIC DNA]</scope>
    <source>
        <strain evidence="7 8">F 1598</strain>
    </source>
</reference>
<dbReference type="InterPro" id="IPR008271">
    <property type="entry name" value="Ser/Thr_kinase_AS"/>
</dbReference>
<dbReference type="InterPro" id="IPR011009">
    <property type="entry name" value="Kinase-like_dom_sf"/>
</dbReference>
<gene>
    <name evidence="7" type="ORF">PILCRDRAFT_70290</name>
</gene>
<dbReference type="CDD" id="cd14016">
    <property type="entry name" value="STKc_CK1"/>
    <property type="match status" value="1"/>
</dbReference>
<evidence type="ECO:0000259" key="6">
    <source>
        <dbReference type="PROSITE" id="PS50011"/>
    </source>
</evidence>
<evidence type="ECO:0000256" key="5">
    <source>
        <dbReference type="RuleBase" id="RU000304"/>
    </source>
</evidence>
<evidence type="ECO:0000256" key="2">
    <source>
        <dbReference type="ARBA" id="ARBA00022741"/>
    </source>
</evidence>
<protein>
    <recommendedName>
        <fullName evidence="1">non-specific serine/threonine protein kinase</fullName>
        <ecNumber evidence="1">2.7.11.1</ecNumber>
    </recommendedName>
</protein>
<evidence type="ECO:0000313" key="8">
    <source>
        <dbReference type="Proteomes" id="UP000054166"/>
    </source>
</evidence>
<keyword evidence="5" id="KW-0723">Serine/threonine-protein kinase</keyword>
<keyword evidence="5" id="KW-0418">Kinase</keyword>
<dbReference type="SMART" id="SM00220">
    <property type="entry name" value="S_TKc"/>
    <property type="match status" value="1"/>
</dbReference>
<dbReference type="AlphaFoldDB" id="A0A0C3FEG7"/>